<dbReference type="GO" id="GO:0015562">
    <property type="term" value="F:efflux transmembrane transporter activity"/>
    <property type="evidence" value="ECO:0007669"/>
    <property type="project" value="InterPro"/>
</dbReference>
<dbReference type="KEGG" id="caul:KCG34_02590"/>
<dbReference type="PANTHER" id="PTHR30203:SF24">
    <property type="entry name" value="BLR4935 PROTEIN"/>
    <property type="match status" value="1"/>
</dbReference>
<comment type="similarity">
    <text evidence="1">Belongs to the outer membrane factor (OMF) (TC 1.B.17) family.</text>
</comment>
<dbReference type="SUPFAM" id="SSF56954">
    <property type="entry name" value="Outer membrane efflux proteins (OEP)"/>
    <property type="match status" value="1"/>
</dbReference>
<name>A0A975G0S0_9CAUL</name>
<evidence type="ECO:0000313" key="3">
    <source>
        <dbReference type="Proteomes" id="UP000676409"/>
    </source>
</evidence>
<protein>
    <submittedName>
        <fullName evidence="2">TolC family protein</fullName>
    </submittedName>
</protein>
<dbReference type="EMBL" id="CP073078">
    <property type="protein sequence ID" value="QUD88795.1"/>
    <property type="molecule type" value="Genomic_DNA"/>
</dbReference>
<reference evidence="2" key="1">
    <citation type="submission" date="2021-04" db="EMBL/GenBank/DDBJ databases">
        <title>The complete genome sequence of Caulobacter sp. S6.</title>
        <authorList>
            <person name="Tang Y."/>
            <person name="Ouyang W."/>
            <person name="Liu Q."/>
            <person name="Huang B."/>
            <person name="Guo Z."/>
            <person name="Lei P."/>
        </authorList>
    </citation>
    <scope>NUCLEOTIDE SEQUENCE</scope>
    <source>
        <strain evidence="2">S6</strain>
    </source>
</reference>
<evidence type="ECO:0000313" key="2">
    <source>
        <dbReference type="EMBL" id="QUD88795.1"/>
    </source>
</evidence>
<keyword evidence="3" id="KW-1185">Reference proteome</keyword>
<dbReference type="InterPro" id="IPR003423">
    <property type="entry name" value="OMP_efflux"/>
</dbReference>
<proteinExistence type="inferred from homology"/>
<organism evidence="2 3">
    <name type="scientific">Phenylobacterium montanum</name>
    <dbReference type="NCBI Taxonomy" id="2823693"/>
    <lineage>
        <taxon>Bacteria</taxon>
        <taxon>Pseudomonadati</taxon>
        <taxon>Pseudomonadota</taxon>
        <taxon>Alphaproteobacteria</taxon>
        <taxon>Caulobacterales</taxon>
        <taxon>Caulobacteraceae</taxon>
        <taxon>Phenylobacterium</taxon>
    </lineage>
</organism>
<evidence type="ECO:0000256" key="1">
    <source>
        <dbReference type="ARBA" id="ARBA00007613"/>
    </source>
</evidence>
<dbReference type="RefSeq" id="WP_211938845.1">
    <property type="nucleotide sequence ID" value="NZ_CP073078.1"/>
</dbReference>
<dbReference type="InterPro" id="IPR010131">
    <property type="entry name" value="MdtP/NodT-like"/>
</dbReference>
<dbReference type="Pfam" id="PF02321">
    <property type="entry name" value="OEP"/>
    <property type="match status" value="1"/>
</dbReference>
<dbReference type="AlphaFoldDB" id="A0A975G0S0"/>
<accession>A0A975G0S0</accession>
<dbReference type="Gene3D" id="1.20.1600.10">
    <property type="entry name" value="Outer membrane efflux proteins (OEP)"/>
    <property type="match status" value="1"/>
</dbReference>
<gene>
    <name evidence="2" type="ORF">KCG34_02590</name>
</gene>
<sequence length="445" mass="47059">MALIAAGACLASCATYQPAPLKDEAEADLRQPDLSSVAAEVASHPPAPLKPVVIDLSQPLTPEALGLIAVVTNPDLKAARAKAKVADAQVFDAGLLPDPSITLGADQLISGPDTTNAFTGQVAVELNALRERGVSLKIARRARDQVRYDLAWQEWQTAGQARLLAARIVGLGQALALDEQARDIARQTLAQTLEAASHGDVKADDIEARRIAAAEANDKALQAERDFGAARQDLNRLLGVRPDTVIRISAPAPAEGALDAEALFAKARASRLDLRALEAGYDSQEATTRKAVMDQFPSLQLTISRAQDTANNQTIGPQVNFTLPVWNRNAGGIAIARATREQLRAEYAARLFATRADIADLVEALKLARRQRSDMAAQVAPLKTIAAATEQAVARGDIARATGDTARQSVADKELALAALDQSIAEQTVALELAVGAPLTGDQSR</sequence>
<dbReference type="PANTHER" id="PTHR30203">
    <property type="entry name" value="OUTER MEMBRANE CATION EFFLUX PROTEIN"/>
    <property type="match status" value="1"/>
</dbReference>
<dbReference type="Proteomes" id="UP000676409">
    <property type="component" value="Chromosome"/>
</dbReference>